<keyword evidence="3" id="KW-1185">Reference proteome</keyword>
<protein>
    <submittedName>
        <fullName evidence="2">Uncharacterized protein</fullName>
    </submittedName>
</protein>
<organism evidence="2 3">
    <name type="scientific">Methylocella tundrae</name>
    <dbReference type="NCBI Taxonomy" id="227605"/>
    <lineage>
        <taxon>Bacteria</taxon>
        <taxon>Pseudomonadati</taxon>
        <taxon>Pseudomonadota</taxon>
        <taxon>Alphaproteobacteria</taxon>
        <taxon>Hyphomicrobiales</taxon>
        <taxon>Beijerinckiaceae</taxon>
        <taxon>Methylocella</taxon>
    </lineage>
</organism>
<feature type="region of interest" description="Disordered" evidence="1">
    <location>
        <begin position="69"/>
        <end position="88"/>
    </location>
</feature>
<dbReference type="EMBL" id="CABFMQ020000104">
    <property type="protein sequence ID" value="VTZ51672.1"/>
    <property type="molecule type" value="Genomic_DNA"/>
</dbReference>
<dbReference type="Proteomes" id="UP000485880">
    <property type="component" value="Unassembled WGS sequence"/>
</dbReference>
<dbReference type="AlphaFoldDB" id="A0A8B6M9X0"/>
<evidence type="ECO:0000313" key="3">
    <source>
        <dbReference type="Proteomes" id="UP000485880"/>
    </source>
</evidence>
<reference evidence="2 3" key="1">
    <citation type="submission" date="2019-05" db="EMBL/GenBank/DDBJ databases">
        <authorList>
            <person name="Farhan Ul Haque M."/>
        </authorList>
    </citation>
    <scope>NUCLEOTIDE SEQUENCE [LARGE SCALE GENOMIC DNA]</scope>
    <source>
        <strain evidence="2">2</strain>
    </source>
</reference>
<feature type="compositionally biased region" description="Basic residues" evidence="1">
    <location>
        <begin position="128"/>
        <end position="141"/>
    </location>
</feature>
<feature type="region of interest" description="Disordered" evidence="1">
    <location>
        <begin position="120"/>
        <end position="141"/>
    </location>
</feature>
<evidence type="ECO:0000313" key="2">
    <source>
        <dbReference type="EMBL" id="VTZ51672.1"/>
    </source>
</evidence>
<name>A0A8B6M9X0_METTU</name>
<gene>
    <name evidence="2" type="ORF">MPC4_450013</name>
</gene>
<sequence length="141" mass="14761">MRHGGGDYGEEAARTVVTVAEGAPAVSRVITRGETDLLVLCAVLGAGERGAVAIDAIYGVRQRDAGCAANSIRGSPQSTDRSGHNRHHAGQLLVTPGETVDCVGGGARKVMINGSHEDKWKTRGAGIKPRRTLRAGRQPVR</sequence>
<comment type="caution">
    <text evidence="2">The sequence shown here is derived from an EMBL/GenBank/DDBJ whole genome shotgun (WGS) entry which is preliminary data.</text>
</comment>
<proteinExistence type="predicted"/>
<accession>A0A8B6M9X0</accession>
<evidence type="ECO:0000256" key="1">
    <source>
        <dbReference type="SAM" id="MobiDB-lite"/>
    </source>
</evidence>